<feature type="compositionally biased region" description="Polar residues" evidence="1">
    <location>
        <begin position="95"/>
        <end position="110"/>
    </location>
</feature>
<keyword evidence="3" id="KW-1185">Reference proteome</keyword>
<name>A0AA88H731_ARTSF</name>
<accession>A0AA88H731</accession>
<reference evidence="2" key="1">
    <citation type="submission" date="2023-07" db="EMBL/GenBank/DDBJ databases">
        <title>Chromosome-level genome assembly of Artemia franciscana.</title>
        <authorList>
            <person name="Jo E."/>
        </authorList>
    </citation>
    <scope>NUCLEOTIDE SEQUENCE</scope>
    <source>
        <tissue evidence="2">Whole body</tissue>
    </source>
</reference>
<feature type="region of interest" description="Disordered" evidence="1">
    <location>
        <begin position="65"/>
        <end position="116"/>
    </location>
</feature>
<evidence type="ECO:0000256" key="1">
    <source>
        <dbReference type="SAM" id="MobiDB-lite"/>
    </source>
</evidence>
<protein>
    <submittedName>
        <fullName evidence="2">Uncharacterized protein</fullName>
    </submittedName>
</protein>
<proteinExistence type="predicted"/>
<dbReference type="Proteomes" id="UP001187531">
    <property type="component" value="Unassembled WGS sequence"/>
</dbReference>
<dbReference type="EMBL" id="JAVRJZ010000020">
    <property type="protein sequence ID" value="KAK2706028.1"/>
    <property type="molecule type" value="Genomic_DNA"/>
</dbReference>
<sequence>MNNNDDAGIQKNLSLNLSELEFLPNGDILDLDMVRSLCCDGNPKIQHSNNGKDEKIDVFENVYSDSNASIQNPNSSKDEKPNGLPPVPAKMKYLTANSDTDEASSFSSDEQPVEES</sequence>
<evidence type="ECO:0000313" key="2">
    <source>
        <dbReference type="EMBL" id="KAK2706028.1"/>
    </source>
</evidence>
<evidence type="ECO:0000313" key="3">
    <source>
        <dbReference type="Proteomes" id="UP001187531"/>
    </source>
</evidence>
<gene>
    <name evidence="2" type="ORF">QYM36_016151</name>
</gene>
<dbReference type="AlphaFoldDB" id="A0AA88H731"/>
<feature type="compositionally biased region" description="Polar residues" evidence="1">
    <location>
        <begin position="65"/>
        <end position="75"/>
    </location>
</feature>
<organism evidence="2 3">
    <name type="scientific">Artemia franciscana</name>
    <name type="common">Brine shrimp</name>
    <name type="synonym">Artemia sanfranciscana</name>
    <dbReference type="NCBI Taxonomy" id="6661"/>
    <lineage>
        <taxon>Eukaryota</taxon>
        <taxon>Metazoa</taxon>
        <taxon>Ecdysozoa</taxon>
        <taxon>Arthropoda</taxon>
        <taxon>Crustacea</taxon>
        <taxon>Branchiopoda</taxon>
        <taxon>Anostraca</taxon>
        <taxon>Artemiidae</taxon>
        <taxon>Artemia</taxon>
    </lineage>
</organism>
<comment type="caution">
    <text evidence="2">The sequence shown here is derived from an EMBL/GenBank/DDBJ whole genome shotgun (WGS) entry which is preliminary data.</text>
</comment>